<dbReference type="InterPro" id="IPR036188">
    <property type="entry name" value="FAD/NAD-bd_sf"/>
</dbReference>
<dbReference type="PANTHER" id="PTHR43498">
    <property type="entry name" value="FERREDOXIN:COB-COM HETERODISULFIDE REDUCTASE SUBUNIT A"/>
    <property type="match status" value="1"/>
</dbReference>
<evidence type="ECO:0000256" key="5">
    <source>
        <dbReference type="ARBA" id="ARBA00023014"/>
    </source>
</evidence>
<dbReference type="AlphaFoldDB" id="A0A7C3CTB1"/>
<dbReference type="SUPFAM" id="SSF51905">
    <property type="entry name" value="FAD/NAD(P)-binding domain"/>
    <property type="match status" value="1"/>
</dbReference>
<dbReference type="Proteomes" id="UP000886043">
    <property type="component" value="Unassembled WGS sequence"/>
</dbReference>
<keyword evidence="1" id="KW-0004">4Fe-4S</keyword>
<dbReference type="InterPro" id="IPR039650">
    <property type="entry name" value="HdrA-like"/>
</dbReference>
<evidence type="ECO:0000256" key="2">
    <source>
        <dbReference type="ARBA" id="ARBA00022723"/>
    </source>
</evidence>
<keyword evidence="5" id="KW-0411">Iron-sulfur</keyword>
<reference evidence="6" key="1">
    <citation type="journal article" date="2020" name="mSystems">
        <title>Genome- and Community-Level Interaction Insights into Carbon Utilization and Element Cycling Functions of Hydrothermarchaeota in Hydrothermal Sediment.</title>
        <authorList>
            <person name="Zhou Z."/>
            <person name="Liu Y."/>
            <person name="Xu W."/>
            <person name="Pan J."/>
            <person name="Luo Z.H."/>
            <person name="Li M."/>
        </authorList>
    </citation>
    <scope>NUCLEOTIDE SEQUENCE [LARGE SCALE GENOMIC DNA]</scope>
    <source>
        <strain evidence="6">HyVt-483</strain>
    </source>
</reference>
<proteinExistence type="predicted"/>
<dbReference type="GO" id="GO:0051539">
    <property type="term" value="F:4 iron, 4 sulfur cluster binding"/>
    <property type="evidence" value="ECO:0007669"/>
    <property type="project" value="UniProtKB-KW"/>
</dbReference>
<keyword evidence="3" id="KW-0560">Oxidoreductase</keyword>
<name>A0A7C3CTB1_9BACT</name>
<evidence type="ECO:0000256" key="1">
    <source>
        <dbReference type="ARBA" id="ARBA00022485"/>
    </source>
</evidence>
<dbReference type="Gene3D" id="3.40.50.720">
    <property type="entry name" value="NAD(P)-binding Rossmann-like Domain"/>
    <property type="match status" value="1"/>
</dbReference>
<keyword evidence="2" id="KW-0479">Metal-binding</keyword>
<evidence type="ECO:0000256" key="4">
    <source>
        <dbReference type="ARBA" id="ARBA00023004"/>
    </source>
</evidence>
<dbReference type="EMBL" id="DRMH01000118">
    <property type="protein sequence ID" value="HFC98554.1"/>
    <property type="molecule type" value="Genomic_DNA"/>
</dbReference>
<dbReference type="PANTHER" id="PTHR43498:SF1">
    <property type="entry name" value="COB--COM HETERODISULFIDE REDUCTASE IRON-SULFUR SUBUNIT A"/>
    <property type="match status" value="1"/>
</dbReference>
<feature type="non-terminal residue" evidence="6">
    <location>
        <position position="81"/>
    </location>
</feature>
<dbReference type="GO" id="GO:0016491">
    <property type="term" value="F:oxidoreductase activity"/>
    <property type="evidence" value="ECO:0007669"/>
    <property type="project" value="UniProtKB-KW"/>
</dbReference>
<dbReference type="Pfam" id="PF12831">
    <property type="entry name" value="FAD_oxidored"/>
    <property type="match status" value="1"/>
</dbReference>
<evidence type="ECO:0000256" key="3">
    <source>
        <dbReference type="ARBA" id="ARBA00023002"/>
    </source>
</evidence>
<accession>A0A7C3CTB1</accession>
<comment type="caution">
    <text evidence="6">The sequence shown here is derived from an EMBL/GenBank/DDBJ whole genome shotgun (WGS) entry which is preliminary data.</text>
</comment>
<evidence type="ECO:0000313" key="6">
    <source>
        <dbReference type="EMBL" id="HFC98554.1"/>
    </source>
</evidence>
<organism evidence="6">
    <name type="scientific">Thermosulfurimonas dismutans</name>
    <dbReference type="NCBI Taxonomy" id="999894"/>
    <lineage>
        <taxon>Bacteria</taxon>
        <taxon>Pseudomonadati</taxon>
        <taxon>Thermodesulfobacteriota</taxon>
        <taxon>Thermodesulfobacteria</taxon>
        <taxon>Thermodesulfobacteriales</taxon>
        <taxon>Thermodesulfobacteriaceae</taxon>
        <taxon>Thermosulfurimonas</taxon>
    </lineage>
</organism>
<dbReference type="GO" id="GO:0046872">
    <property type="term" value="F:metal ion binding"/>
    <property type="evidence" value="ECO:0007669"/>
    <property type="project" value="UniProtKB-KW"/>
</dbReference>
<gene>
    <name evidence="6" type="ORF">ENJ40_08890</name>
</gene>
<sequence length="81" mass="9037">MAYDKILVVGGGISGITAAVEAAEMEYDVYLVEKEPTLGGRVAQLRYYFPKLCPPTCGLEMNYRRIKTNPRITVYTMATVK</sequence>
<keyword evidence="4" id="KW-0408">Iron</keyword>
<protein>
    <submittedName>
        <fullName evidence="6">FAD-dependent oxidoreductase</fullName>
    </submittedName>
</protein>